<dbReference type="SUPFAM" id="SSF51306">
    <property type="entry name" value="LexA/Signal peptidase"/>
    <property type="match status" value="1"/>
</dbReference>
<dbReference type="InterPro" id="IPR019756">
    <property type="entry name" value="Pept_S26A_signal_pept_1_Ser-AS"/>
</dbReference>
<dbReference type="PANTHER" id="PTHR10806">
    <property type="entry name" value="SIGNAL PEPTIDASE COMPLEX CATALYTIC SUBUNIT SEC11"/>
    <property type="match status" value="1"/>
</dbReference>
<dbReference type="Gene3D" id="2.10.109.10">
    <property type="entry name" value="Umud Fragment, subunit A"/>
    <property type="match status" value="1"/>
</dbReference>
<dbReference type="GO" id="GO:0009003">
    <property type="term" value="F:signal peptidase activity"/>
    <property type="evidence" value="ECO:0007669"/>
    <property type="project" value="UniProtKB-EC"/>
</dbReference>
<gene>
    <name evidence="12" type="ORF">MUN89_00650</name>
</gene>
<evidence type="ECO:0000256" key="2">
    <source>
        <dbReference type="ARBA" id="ARBA00022670"/>
    </source>
</evidence>
<feature type="transmembrane region" description="Helical" evidence="11">
    <location>
        <begin position="6"/>
        <end position="30"/>
    </location>
</feature>
<feature type="transmembrane region" description="Helical" evidence="11">
    <location>
        <begin position="150"/>
        <end position="172"/>
    </location>
</feature>
<evidence type="ECO:0000313" key="12">
    <source>
        <dbReference type="EMBL" id="UOQ44538.1"/>
    </source>
</evidence>
<evidence type="ECO:0000256" key="4">
    <source>
        <dbReference type="ARBA" id="ARBA00022801"/>
    </source>
</evidence>
<keyword evidence="13" id="KW-1185">Reference proteome</keyword>
<evidence type="ECO:0000313" key="13">
    <source>
        <dbReference type="Proteomes" id="UP000831787"/>
    </source>
</evidence>
<evidence type="ECO:0000256" key="3">
    <source>
        <dbReference type="ARBA" id="ARBA00022692"/>
    </source>
</evidence>
<evidence type="ECO:0000256" key="11">
    <source>
        <dbReference type="SAM" id="Phobius"/>
    </source>
</evidence>
<evidence type="ECO:0000256" key="6">
    <source>
        <dbReference type="ARBA" id="ARBA00022968"/>
    </source>
</evidence>
<comment type="function">
    <text evidence="9">Catalytic component of the signal peptidase complex (SPC) which catalyzes the cleavage of N-terminal signal sequences from nascent proteins as they are translocated into the lumen of the endoplasmic reticulum. Specifically cleaves N-terminal signal peptides that contain a hydrophobic alpha-helix (h-region) shorter than 18-20 amino acids.</text>
</comment>
<sequence>MSGKKILSVLSTLLNILLFAVLVSMIFLVISAKASGGEPNIFGYQIKTVLSGSMEPTFKTGSVIAVNPDIDNKTFQKGDIVTFMKDKDTLVTHRIIDVQKTGNNVIYHTKGDNNDGPDMDPLLAENVVGEYTGITIPYLGKMITFANSQLGAVFLLIVPGVLLILYSAFTIWKTLGQFVDNKEVKNQTTKQEAQ</sequence>
<evidence type="ECO:0000256" key="8">
    <source>
        <dbReference type="ARBA" id="ARBA00023136"/>
    </source>
</evidence>
<keyword evidence="8 11" id="KW-0472">Membrane</keyword>
<evidence type="ECO:0000256" key="1">
    <source>
        <dbReference type="ARBA" id="ARBA00004648"/>
    </source>
</evidence>
<dbReference type="InterPro" id="IPR001733">
    <property type="entry name" value="Peptidase_S26B"/>
</dbReference>
<evidence type="ECO:0000256" key="10">
    <source>
        <dbReference type="NCBIfam" id="TIGR02228"/>
    </source>
</evidence>
<reference evidence="12 13" key="1">
    <citation type="submission" date="2022-04" db="EMBL/GenBank/DDBJ databases">
        <title>Halobacillus sp. isolated from saltern.</title>
        <authorList>
            <person name="Won M."/>
            <person name="Lee C.-M."/>
            <person name="Woen H.-Y."/>
            <person name="Kwon S.-W."/>
        </authorList>
    </citation>
    <scope>NUCLEOTIDE SEQUENCE [LARGE SCALE GENOMIC DNA]</scope>
    <source>
        <strain evidence="12 13">SSBR10-3</strain>
    </source>
</reference>
<evidence type="ECO:0000256" key="7">
    <source>
        <dbReference type="ARBA" id="ARBA00022989"/>
    </source>
</evidence>
<dbReference type="InterPro" id="IPR019533">
    <property type="entry name" value="Peptidase_S26"/>
</dbReference>
<evidence type="ECO:0000256" key="9">
    <source>
        <dbReference type="ARBA" id="ARBA00045533"/>
    </source>
</evidence>
<comment type="subcellular location">
    <subcellularLocation>
        <location evidence="1">Endoplasmic reticulum membrane</location>
        <topology evidence="1">Single-pass type II membrane protein</topology>
    </subcellularLocation>
</comment>
<dbReference type="NCBIfam" id="TIGR02228">
    <property type="entry name" value="sigpep_I_arch"/>
    <property type="match status" value="1"/>
</dbReference>
<protein>
    <recommendedName>
        <fullName evidence="10">Signal peptidase I</fullName>
        <ecNumber evidence="10">3.4.21.89</ecNumber>
    </recommendedName>
</protein>
<keyword evidence="7 11" id="KW-1133">Transmembrane helix</keyword>
<evidence type="ECO:0000256" key="5">
    <source>
        <dbReference type="ARBA" id="ARBA00022824"/>
    </source>
</evidence>
<dbReference type="Proteomes" id="UP000831787">
    <property type="component" value="Chromosome"/>
</dbReference>
<dbReference type="EMBL" id="CP095073">
    <property type="protein sequence ID" value="UOQ44538.1"/>
    <property type="molecule type" value="Genomic_DNA"/>
</dbReference>
<dbReference type="NCBIfam" id="NF046067">
    <property type="entry name" value="SigPepSipWBacil"/>
    <property type="match status" value="1"/>
</dbReference>
<dbReference type="CDD" id="cd06530">
    <property type="entry name" value="S26_SPase_I"/>
    <property type="match status" value="1"/>
</dbReference>
<name>A0ABY4EKZ4_9BACI</name>
<keyword evidence="5" id="KW-0256">Endoplasmic reticulum</keyword>
<keyword evidence="4 12" id="KW-0378">Hydrolase</keyword>
<organism evidence="12 13">
    <name type="scientific">Halobacillus salinarum</name>
    <dbReference type="NCBI Taxonomy" id="2932257"/>
    <lineage>
        <taxon>Bacteria</taxon>
        <taxon>Bacillati</taxon>
        <taxon>Bacillota</taxon>
        <taxon>Bacilli</taxon>
        <taxon>Bacillales</taxon>
        <taxon>Bacillaceae</taxon>
        <taxon>Halobacillus</taxon>
    </lineage>
</organism>
<dbReference type="PANTHER" id="PTHR10806:SF6">
    <property type="entry name" value="SIGNAL PEPTIDASE COMPLEX CATALYTIC SUBUNIT SEC11"/>
    <property type="match status" value="1"/>
</dbReference>
<dbReference type="EC" id="3.4.21.89" evidence="10"/>
<dbReference type="InterPro" id="IPR036286">
    <property type="entry name" value="LexA/Signal_pep-like_sf"/>
</dbReference>
<dbReference type="PROSITE" id="PS00501">
    <property type="entry name" value="SPASE_I_1"/>
    <property type="match status" value="1"/>
</dbReference>
<dbReference type="PRINTS" id="PR00728">
    <property type="entry name" value="SIGNALPTASE"/>
</dbReference>
<keyword evidence="2" id="KW-0645">Protease</keyword>
<keyword evidence="6" id="KW-0735">Signal-anchor</keyword>
<accession>A0ABY4EKZ4</accession>
<proteinExistence type="predicted"/>
<dbReference type="RefSeq" id="WP_244710581.1">
    <property type="nucleotide sequence ID" value="NZ_CP095073.1"/>
</dbReference>
<keyword evidence="3 11" id="KW-0812">Transmembrane</keyword>